<evidence type="ECO:0000256" key="6">
    <source>
        <dbReference type="ARBA" id="ARBA00022857"/>
    </source>
</evidence>
<evidence type="ECO:0000256" key="4">
    <source>
        <dbReference type="ARBA" id="ARBA00022755"/>
    </source>
</evidence>
<dbReference type="SUPFAM" id="SSF53223">
    <property type="entry name" value="Aminoacid dehydrogenase-like, N-terminal domain"/>
    <property type="match status" value="1"/>
</dbReference>
<evidence type="ECO:0000256" key="10">
    <source>
        <dbReference type="ARBA" id="ARBA00023268"/>
    </source>
</evidence>
<keyword evidence="4 12" id="KW-0658">Purine biosynthesis</keyword>
<feature type="binding site" evidence="12">
    <location>
        <begin position="168"/>
        <end position="170"/>
    </location>
    <ligand>
        <name>NADP(+)</name>
        <dbReference type="ChEBI" id="CHEBI:58349"/>
    </ligand>
</feature>
<evidence type="ECO:0000256" key="5">
    <source>
        <dbReference type="ARBA" id="ARBA00022801"/>
    </source>
</evidence>
<organism evidence="15">
    <name type="scientific">Geobacillus sp. (strain Y4.1MC1)</name>
    <dbReference type="NCBI Taxonomy" id="581103"/>
    <lineage>
        <taxon>Bacteria</taxon>
        <taxon>Bacillati</taxon>
        <taxon>Bacillota</taxon>
        <taxon>Bacilli</taxon>
        <taxon>Bacillales</taxon>
        <taxon>Anoxybacillaceae</taxon>
        <taxon>Geobacillus</taxon>
    </lineage>
</organism>
<dbReference type="InterPro" id="IPR000672">
    <property type="entry name" value="THF_DH/CycHdrlase"/>
</dbReference>
<keyword evidence="6 12" id="KW-0521">NADP</keyword>
<dbReference type="PRINTS" id="PR00085">
    <property type="entry name" value="THFDHDRGNASE"/>
</dbReference>
<dbReference type="EC" id="3.5.4.9" evidence="12"/>
<dbReference type="Pfam" id="PF02882">
    <property type="entry name" value="THF_DHG_CYH_C"/>
    <property type="match status" value="1"/>
</dbReference>
<keyword evidence="8 12" id="KW-0368">Histidine biosynthesis</keyword>
<evidence type="ECO:0000259" key="13">
    <source>
        <dbReference type="Pfam" id="PF00763"/>
    </source>
</evidence>
<dbReference type="GO" id="GO:0000105">
    <property type="term" value="P:L-histidine biosynthetic process"/>
    <property type="evidence" value="ECO:0007669"/>
    <property type="project" value="UniProtKB-KW"/>
</dbReference>
<evidence type="ECO:0000256" key="9">
    <source>
        <dbReference type="ARBA" id="ARBA00023167"/>
    </source>
</evidence>
<evidence type="ECO:0000313" key="15">
    <source>
        <dbReference type="EMBL" id="ADP73984.1"/>
    </source>
</evidence>
<name>A0A7U3YDU5_GEOS0</name>
<evidence type="ECO:0000259" key="14">
    <source>
        <dbReference type="Pfam" id="PF02882"/>
    </source>
</evidence>
<reference evidence="15" key="1">
    <citation type="submission" date="2010-10" db="EMBL/GenBank/DDBJ databases">
        <title>Complete sequence of chromosome of Geobacillus sp. Y4.1MC1.</title>
        <authorList>
            <consortium name="US DOE Joint Genome Institute"/>
            <person name="Lucas S."/>
            <person name="Copeland A."/>
            <person name="Lapidus A."/>
            <person name="Cheng J.-F."/>
            <person name="Bruce D."/>
            <person name="Goodwin L."/>
            <person name="Pitluck S."/>
            <person name="Chertkov O."/>
            <person name="Zhang X."/>
            <person name="Detter J.C."/>
            <person name="Han C."/>
            <person name="Tapia R."/>
            <person name="Land M."/>
            <person name="Hauser L."/>
            <person name="Jeffries C."/>
            <person name="Kyrpides N."/>
            <person name="Ivanova N."/>
            <person name="Ovchinnikova G."/>
            <person name="Brumm P."/>
            <person name="Mead D."/>
            <person name="Woyke T."/>
        </authorList>
    </citation>
    <scope>NUCLEOTIDE SEQUENCE [LARGE SCALE GENOMIC DNA]</scope>
    <source>
        <strain evidence="15">Y4.1MC1</strain>
    </source>
</reference>
<evidence type="ECO:0000256" key="2">
    <source>
        <dbReference type="ARBA" id="ARBA00022563"/>
    </source>
</evidence>
<evidence type="ECO:0000256" key="12">
    <source>
        <dbReference type="HAMAP-Rule" id="MF_01576"/>
    </source>
</evidence>
<evidence type="ECO:0000256" key="3">
    <source>
        <dbReference type="ARBA" id="ARBA00022605"/>
    </source>
</evidence>
<feature type="domain" description="Tetrahydrofolate dehydrogenase/cyclohydrolase NAD(P)-binding" evidence="14">
    <location>
        <begin position="142"/>
        <end position="284"/>
    </location>
</feature>
<comment type="catalytic activity">
    <reaction evidence="12">
        <text>(6R)-5,10-methylene-5,6,7,8-tetrahydrofolate + NADP(+) = (6R)-5,10-methenyltetrahydrofolate + NADPH</text>
        <dbReference type="Rhea" id="RHEA:22812"/>
        <dbReference type="ChEBI" id="CHEBI:15636"/>
        <dbReference type="ChEBI" id="CHEBI:57455"/>
        <dbReference type="ChEBI" id="CHEBI:57783"/>
        <dbReference type="ChEBI" id="CHEBI:58349"/>
        <dbReference type="EC" id="1.5.1.5"/>
    </reaction>
</comment>
<dbReference type="UniPathway" id="UPA00193"/>
<dbReference type="Pfam" id="PF00763">
    <property type="entry name" value="THF_DHG_CYH"/>
    <property type="match status" value="1"/>
</dbReference>
<dbReference type="GO" id="GO:0005829">
    <property type="term" value="C:cytosol"/>
    <property type="evidence" value="ECO:0007669"/>
    <property type="project" value="TreeGrafter"/>
</dbReference>
<dbReference type="FunFam" id="3.40.50.10860:FF:000001">
    <property type="entry name" value="Bifunctional protein FolD"/>
    <property type="match status" value="1"/>
</dbReference>
<dbReference type="NCBIfam" id="NF010786">
    <property type="entry name" value="PRK14189.1"/>
    <property type="match status" value="1"/>
</dbReference>
<evidence type="ECO:0000256" key="1">
    <source>
        <dbReference type="ARBA" id="ARBA00004777"/>
    </source>
</evidence>
<dbReference type="GO" id="GO:0006164">
    <property type="term" value="P:purine nucleotide biosynthetic process"/>
    <property type="evidence" value="ECO:0007669"/>
    <property type="project" value="UniProtKB-KW"/>
</dbReference>
<keyword evidence="3 12" id="KW-0028">Amino-acid biosynthesis</keyword>
<keyword evidence="7 12" id="KW-0560">Oxidoreductase</keyword>
<dbReference type="InterPro" id="IPR020867">
    <property type="entry name" value="THF_DH/CycHdrlase_CS"/>
</dbReference>
<evidence type="ECO:0000256" key="7">
    <source>
        <dbReference type="ARBA" id="ARBA00023002"/>
    </source>
</evidence>
<dbReference type="InterPro" id="IPR036291">
    <property type="entry name" value="NAD(P)-bd_dom_sf"/>
</dbReference>
<proteinExistence type="inferred from homology"/>
<dbReference type="AlphaFoldDB" id="A0A7U3YDU5"/>
<protein>
    <recommendedName>
        <fullName evidence="12">Bifunctional protein FolD</fullName>
    </recommendedName>
    <domain>
        <recommendedName>
            <fullName evidence="12">Methylenetetrahydrofolate dehydrogenase</fullName>
            <ecNumber evidence="12">1.5.1.5</ecNumber>
        </recommendedName>
    </domain>
    <domain>
        <recommendedName>
            <fullName evidence="12">Methenyltetrahydrofolate cyclohydrolase</fullName>
            <ecNumber evidence="12">3.5.4.9</ecNumber>
        </recommendedName>
    </domain>
</protein>
<dbReference type="NCBIfam" id="NF008058">
    <property type="entry name" value="PRK10792.1"/>
    <property type="match status" value="1"/>
</dbReference>
<accession>A0A7U3YDU5</accession>
<dbReference type="InterPro" id="IPR020631">
    <property type="entry name" value="THF_DH/CycHdrlase_NAD-bd_dom"/>
</dbReference>
<evidence type="ECO:0000256" key="11">
    <source>
        <dbReference type="ARBA" id="ARBA00036357"/>
    </source>
</evidence>
<dbReference type="SUPFAM" id="SSF51735">
    <property type="entry name" value="NAD(P)-binding Rossmann-fold domains"/>
    <property type="match status" value="1"/>
</dbReference>
<keyword evidence="2 12" id="KW-0554">One-carbon metabolism</keyword>
<dbReference type="PROSITE" id="PS00767">
    <property type="entry name" value="THF_DHG_CYH_2"/>
    <property type="match status" value="1"/>
</dbReference>
<dbReference type="InterPro" id="IPR020630">
    <property type="entry name" value="THF_DH/CycHdrlase_cat_dom"/>
</dbReference>
<dbReference type="EC" id="1.5.1.5" evidence="12"/>
<dbReference type="KEGG" id="gmc:GY4MC1_1173"/>
<dbReference type="EMBL" id="CP002293">
    <property type="protein sequence ID" value="ADP73984.1"/>
    <property type="molecule type" value="Genomic_DNA"/>
</dbReference>
<dbReference type="Gene3D" id="3.40.50.10860">
    <property type="entry name" value="Leucine Dehydrogenase, chain A, domain 1"/>
    <property type="match status" value="1"/>
</dbReference>
<dbReference type="HAMAP" id="MF_01576">
    <property type="entry name" value="THF_DHG_CYH"/>
    <property type="match status" value="1"/>
</dbReference>
<evidence type="ECO:0000256" key="8">
    <source>
        <dbReference type="ARBA" id="ARBA00023102"/>
    </source>
</evidence>
<dbReference type="FunFam" id="3.40.50.720:FF:000094">
    <property type="entry name" value="Bifunctional protein FolD"/>
    <property type="match status" value="1"/>
</dbReference>
<dbReference type="GO" id="GO:0009086">
    <property type="term" value="P:methionine biosynthetic process"/>
    <property type="evidence" value="ECO:0007669"/>
    <property type="project" value="UniProtKB-KW"/>
</dbReference>
<comment type="caution">
    <text evidence="12">Lacks conserved residue(s) required for the propagation of feature annotation.</text>
</comment>
<sequence>MGTMTAQIISGAELAKEKRAQLAKEVERLKREGIEPGLAVILVGDDPASHSYVRGKQKACAEVGIRSTLLTFPATITEEFLLEKIKELNEDPSVHGILVQLPLPKHIDELKVIETISPEKDVDGFHPINVGRMMVGQDAFLPCTPYGILVMVKSIGVDIAGKHVVVVGRSNIVGKPVGQLFLREHATVTYCHSRTNDLASITRQADILIVAVGKARFIGTEHVKQGAVVIDVGVNRLESGKLCGDVNFEEVKEVASYITPVPKGVGPMTITMLLHNTIEAAKKHAHRQIHK</sequence>
<comment type="catalytic activity">
    <reaction evidence="11 12">
        <text>(6R)-5,10-methenyltetrahydrofolate + H2O = (6R)-10-formyltetrahydrofolate + H(+)</text>
        <dbReference type="Rhea" id="RHEA:23700"/>
        <dbReference type="ChEBI" id="CHEBI:15377"/>
        <dbReference type="ChEBI" id="CHEBI:15378"/>
        <dbReference type="ChEBI" id="CHEBI:57455"/>
        <dbReference type="ChEBI" id="CHEBI:195366"/>
        <dbReference type="EC" id="3.5.4.9"/>
    </reaction>
</comment>
<comment type="subunit">
    <text evidence="12">Homodimer.</text>
</comment>
<dbReference type="PANTHER" id="PTHR48099:SF5">
    <property type="entry name" value="C-1-TETRAHYDROFOLATE SYNTHASE, CYTOPLASMIC"/>
    <property type="match status" value="1"/>
</dbReference>
<dbReference type="GO" id="GO:0004477">
    <property type="term" value="F:methenyltetrahydrofolate cyclohydrolase activity"/>
    <property type="evidence" value="ECO:0007669"/>
    <property type="project" value="UniProtKB-UniRule"/>
</dbReference>
<keyword evidence="10 12" id="KW-0511">Multifunctional enzyme</keyword>
<dbReference type="GO" id="GO:0004488">
    <property type="term" value="F:methylenetetrahydrofolate dehydrogenase (NADP+) activity"/>
    <property type="evidence" value="ECO:0007669"/>
    <property type="project" value="UniProtKB-UniRule"/>
</dbReference>
<gene>
    <name evidence="12" type="primary">folD</name>
    <name evidence="15" type="ORF">GY4MC1_1173</name>
</gene>
<dbReference type="InterPro" id="IPR046346">
    <property type="entry name" value="Aminoacid_DH-like_N_sf"/>
</dbReference>
<dbReference type="Gene3D" id="3.40.50.720">
    <property type="entry name" value="NAD(P)-binding Rossmann-like Domain"/>
    <property type="match status" value="1"/>
</dbReference>
<dbReference type="PANTHER" id="PTHR48099">
    <property type="entry name" value="C-1-TETRAHYDROFOLATE SYNTHASE, CYTOPLASMIC-RELATED"/>
    <property type="match status" value="1"/>
</dbReference>
<dbReference type="NCBIfam" id="NF010783">
    <property type="entry name" value="PRK14186.1"/>
    <property type="match status" value="1"/>
</dbReference>
<dbReference type="CDD" id="cd01080">
    <property type="entry name" value="NAD_bind_m-THF_DH_Cyclohyd"/>
    <property type="match status" value="1"/>
</dbReference>
<feature type="domain" description="Tetrahydrofolate dehydrogenase/cyclohydrolase catalytic" evidence="13">
    <location>
        <begin position="9"/>
        <end position="123"/>
    </location>
</feature>
<comment type="function">
    <text evidence="12">Catalyzes the oxidation of 5,10-methylenetetrahydrofolate to 5,10-methenyltetrahydrofolate and then the hydrolysis of 5,10-methenyltetrahydrofolate to 10-formyltetrahydrofolate.</text>
</comment>
<comment type="pathway">
    <text evidence="1 12">One-carbon metabolism; tetrahydrofolate interconversion.</text>
</comment>
<keyword evidence="9 12" id="KW-0486">Methionine biosynthesis</keyword>
<comment type="similarity">
    <text evidence="12">Belongs to the tetrahydrofolate dehydrogenase/cyclohydrolase family.</text>
</comment>
<dbReference type="GO" id="GO:0035999">
    <property type="term" value="P:tetrahydrofolate interconversion"/>
    <property type="evidence" value="ECO:0007669"/>
    <property type="project" value="UniProtKB-UniRule"/>
</dbReference>
<feature type="binding site" evidence="12">
    <location>
        <position position="234"/>
    </location>
    <ligand>
        <name>NADP(+)</name>
        <dbReference type="ChEBI" id="CHEBI:58349"/>
    </ligand>
</feature>
<keyword evidence="5 12" id="KW-0378">Hydrolase</keyword>